<evidence type="ECO:0000313" key="2">
    <source>
        <dbReference type="EMBL" id="GMM33970.1"/>
    </source>
</evidence>
<comment type="caution">
    <text evidence="2">The sequence shown here is derived from an EMBL/GenBank/DDBJ whole genome shotgun (WGS) entry which is preliminary data.</text>
</comment>
<keyword evidence="3" id="KW-1185">Reference proteome</keyword>
<evidence type="ECO:0000313" key="3">
    <source>
        <dbReference type="Proteomes" id="UP001360560"/>
    </source>
</evidence>
<dbReference type="AlphaFoldDB" id="A0AAV5QGA8"/>
<dbReference type="RefSeq" id="XP_064850970.1">
    <property type="nucleotide sequence ID" value="XM_064994898.1"/>
</dbReference>
<organism evidence="2 3">
    <name type="scientific">Saccharomycopsis crataegensis</name>
    <dbReference type="NCBI Taxonomy" id="43959"/>
    <lineage>
        <taxon>Eukaryota</taxon>
        <taxon>Fungi</taxon>
        <taxon>Dikarya</taxon>
        <taxon>Ascomycota</taxon>
        <taxon>Saccharomycotina</taxon>
        <taxon>Saccharomycetes</taxon>
        <taxon>Saccharomycopsidaceae</taxon>
        <taxon>Saccharomycopsis</taxon>
    </lineage>
</organism>
<dbReference type="GeneID" id="90071949"/>
<accession>A0AAV5QGA8</accession>
<feature type="compositionally biased region" description="Polar residues" evidence="1">
    <location>
        <begin position="1"/>
        <end position="26"/>
    </location>
</feature>
<feature type="region of interest" description="Disordered" evidence="1">
    <location>
        <begin position="359"/>
        <end position="378"/>
    </location>
</feature>
<dbReference type="Proteomes" id="UP001360560">
    <property type="component" value="Unassembled WGS sequence"/>
</dbReference>
<reference evidence="2 3" key="1">
    <citation type="journal article" date="2023" name="Elife">
        <title>Identification of key yeast species and microbe-microbe interactions impacting larval growth of Drosophila in the wild.</title>
        <authorList>
            <person name="Mure A."/>
            <person name="Sugiura Y."/>
            <person name="Maeda R."/>
            <person name="Honda K."/>
            <person name="Sakurai N."/>
            <person name="Takahashi Y."/>
            <person name="Watada M."/>
            <person name="Katoh T."/>
            <person name="Gotoh A."/>
            <person name="Gotoh Y."/>
            <person name="Taniguchi I."/>
            <person name="Nakamura K."/>
            <person name="Hayashi T."/>
            <person name="Katayama T."/>
            <person name="Uemura T."/>
            <person name="Hattori Y."/>
        </authorList>
    </citation>
    <scope>NUCLEOTIDE SEQUENCE [LARGE SCALE GENOMIC DNA]</scope>
    <source>
        <strain evidence="2 3">SC-9</strain>
    </source>
</reference>
<feature type="region of interest" description="Disordered" evidence="1">
    <location>
        <begin position="1"/>
        <end position="47"/>
    </location>
</feature>
<proteinExistence type="predicted"/>
<feature type="compositionally biased region" description="Polar residues" evidence="1">
    <location>
        <begin position="34"/>
        <end position="47"/>
    </location>
</feature>
<evidence type="ECO:0000256" key="1">
    <source>
        <dbReference type="SAM" id="MobiDB-lite"/>
    </source>
</evidence>
<gene>
    <name evidence="2" type="ORF">DASC09_012950</name>
</gene>
<feature type="region of interest" description="Disordered" evidence="1">
    <location>
        <begin position="240"/>
        <end position="271"/>
    </location>
</feature>
<dbReference type="EMBL" id="BTFZ01000002">
    <property type="protein sequence ID" value="GMM33970.1"/>
    <property type="molecule type" value="Genomic_DNA"/>
</dbReference>
<protein>
    <submittedName>
        <fullName evidence="2">Uncharacterized protein</fullName>
    </submittedName>
</protein>
<name>A0AAV5QGA8_9ASCO</name>
<sequence>MPIGCQNMSASNRPASCPSSDPQQASDDIKNEAMASSNNSRPTQRSKTFPFDSIITIYRDNESEIPCPFADPPLMRLSADAINENGIHSKAVSISQKSAETVISFNNTPFHMTDAEDNLTNCVLEDDKDIVEDYDDDFLNSVDDPPDGDATPDYSFVAIQSSYDEEHDSQSNINANHLSESNGNLVRDIINGGTMEVLFSVATTCELSRDISNSECIIRRSSKNDYDNEEYCELNDRNGDGPIIPITKQSIPIPGRSTPERPLKTGSGIMGLDKDISTKVEEMSEDENCERRSPSSRDFTEISGINDTAGTSFFVLDDEPDIVSHSADAKTNHRDTVSDITSKGETKLSTEAILSGKRSSQVSIESKHSRKRKSTLADLCAKASASSARYRVGLSKRQSIEHLHSRFSNK</sequence>